<dbReference type="AlphaFoldDB" id="A0A936YMY1"/>
<organism evidence="4 5">
    <name type="scientific">Rhizobium setariae</name>
    <dbReference type="NCBI Taxonomy" id="2801340"/>
    <lineage>
        <taxon>Bacteria</taxon>
        <taxon>Pseudomonadati</taxon>
        <taxon>Pseudomonadota</taxon>
        <taxon>Alphaproteobacteria</taxon>
        <taxon>Hyphomicrobiales</taxon>
        <taxon>Rhizobiaceae</taxon>
        <taxon>Rhizobium/Agrobacterium group</taxon>
        <taxon>Rhizobium</taxon>
    </lineage>
</organism>
<feature type="domain" description="AMP-dependent synthetase/ligase" evidence="3">
    <location>
        <begin position="201"/>
        <end position="551"/>
    </location>
</feature>
<evidence type="ECO:0000313" key="4">
    <source>
        <dbReference type="EMBL" id="MBL0371201.1"/>
    </source>
</evidence>
<dbReference type="Pfam" id="PF00501">
    <property type="entry name" value="AMP-binding"/>
    <property type="match status" value="1"/>
</dbReference>
<dbReference type="GO" id="GO:0006631">
    <property type="term" value="P:fatty acid metabolic process"/>
    <property type="evidence" value="ECO:0007669"/>
    <property type="project" value="TreeGrafter"/>
</dbReference>
<comment type="similarity">
    <text evidence="1">Belongs to the ATP-dependent AMP-binding enzyme family.</text>
</comment>
<comment type="caution">
    <text evidence="4">The sequence shown here is derived from an EMBL/GenBank/DDBJ whole genome shotgun (WGS) entry which is preliminary data.</text>
</comment>
<proteinExistence type="inferred from homology"/>
<protein>
    <submittedName>
        <fullName evidence="4">AMP-binding protein</fullName>
    </submittedName>
</protein>
<dbReference type="PROSITE" id="PS00455">
    <property type="entry name" value="AMP_BINDING"/>
    <property type="match status" value="1"/>
</dbReference>
<dbReference type="Proteomes" id="UP000633219">
    <property type="component" value="Unassembled WGS sequence"/>
</dbReference>
<dbReference type="PANTHER" id="PTHR43201">
    <property type="entry name" value="ACYL-COA SYNTHETASE"/>
    <property type="match status" value="1"/>
</dbReference>
<dbReference type="Gene3D" id="3.30.300.30">
    <property type="match status" value="1"/>
</dbReference>
<keyword evidence="5" id="KW-1185">Reference proteome</keyword>
<evidence type="ECO:0000256" key="1">
    <source>
        <dbReference type="ARBA" id="ARBA00006432"/>
    </source>
</evidence>
<evidence type="ECO:0000313" key="5">
    <source>
        <dbReference type="Proteomes" id="UP000633219"/>
    </source>
</evidence>
<gene>
    <name evidence="4" type="ORF">JJB09_04095</name>
</gene>
<sequence>MRQKSVTGLTYTQALGYTFFRFVYGVRYHGFEQAADLKGPIVYLVSTQSRLDRRLLKTFLPLGTFHVRLDDNPAQYLTLIKSVLAGRGRVCLYGPKEVEPSAEVLELLNRAGVVFRDTGARILPIFVRGTRTSLFSLWDRNRAPRSLLPQILVTAAPAYVLGDSNDSHLVDQLLDGMASAKFRSVNLSQTLFEALSGAARQFGASRQMLEDALGGKLSYSQLLVGARLLATRFAALSRKGEAMGVLLPNSNGVVLTTVGLLSAGRPAALLNYTAGPGAVVSAINIAAIRIVISSRAFVEKAGLEELVRSMTENGTSLVYLEDIRKDIDFIEKVRAWLHRRKPVTPTQAEDAAVILFTSGSEGMPKGVVLSSRNLIANAAQAECRVDISPVDSLFNVLPLFHSFGILGGMVLPLLYGIRLFLYPSPLHYKLVPSVARKAKPTVMFGTDTFLMGYGRAAKDGDFDSVRLIVAGAEAVKPETRKIFRERFTAEIVEGYGMTEASPVVAVNSSCFSKDGSVGRLLPGMEMRLEPVEGIEGAGRLFIAGPNVMQGYMLADAPGALQPIGGKWHDTGDIVSVDERGFITIRGRVKRFAKIAGEMVSLGAVEIMVQKLWPEGRHAVISVPDTRRGERIVLVTTQQPAQRQELIAYSKRYGASELMLPDDIVHVAEIPVLGSGKVNYAETARLVSALPSM</sequence>
<accession>A0A936YMY1</accession>
<dbReference type="SUPFAM" id="SSF56801">
    <property type="entry name" value="Acetyl-CoA synthetase-like"/>
    <property type="match status" value="1"/>
</dbReference>
<keyword evidence="2" id="KW-0436">Ligase</keyword>
<evidence type="ECO:0000256" key="2">
    <source>
        <dbReference type="ARBA" id="ARBA00022598"/>
    </source>
</evidence>
<dbReference type="Gene3D" id="3.40.50.12780">
    <property type="entry name" value="N-terminal domain of ligase-like"/>
    <property type="match status" value="1"/>
</dbReference>
<reference evidence="4" key="1">
    <citation type="submission" date="2021-01" db="EMBL/GenBank/DDBJ databases">
        <title>Rhizobium sp. strain KVB221 16S ribosomal RNA gene Genome sequencing and assembly.</title>
        <authorList>
            <person name="Kang M."/>
        </authorList>
    </citation>
    <scope>NUCLEOTIDE SEQUENCE</scope>
    <source>
        <strain evidence="4">KVB221</strain>
    </source>
</reference>
<dbReference type="InterPro" id="IPR042099">
    <property type="entry name" value="ANL_N_sf"/>
</dbReference>
<dbReference type="EMBL" id="JAEQNC010000002">
    <property type="protein sequence ID" value="MBL0371201.1"/>
    <property type="molecule type" value="Genomic_DNA"/>
</dbReference>
<name>A0A936YMY1_9HYPH</name>
<dbReference type="InterPro" id="IPR000873">
    <property type="entry name" value="AMP-dep_synth/lig_dom"/>
</dbReference>
<evidence type="ECO:0000259" key="3">
    <source>
        <dbReference type="Pfam" id="PF00501"/>
    </source>
</evidence>
<dbReference type="PANTHER" id="PTHR43201:SF5">
    <property type="entry name" value="MEDIUM-CHAIN ACYL-COA LIGASE ACSF2, MITOCHONDRIAL"/>
    <property type="match status" value="1"/>
</dbReference>
<dbReference type="InterPro" id="IPR020845">
    <property type="entry name" value="AMP-binding_CS"/>
</dbReference>
<dbReference type="InterPro" id="IPR045851">
    <property type="entry name" value="AMP-bd_C_sf"/>
</dbReference>
<dbReference type="GO" id="GO:0031956">
    <property type="term" value="F:medium-chain fatty acid-CoA ligase activity"/>
    <property type="evidence" value="ECO:0007669"/>
    <property type="project" value="TreeGrafter"/>
</dbReference>